<organism evidence="1 2">
    <name type="scientific">Aristaeella lactis</name>
    <dbReference type="NCBI Taxonomy" id="3046383"/>
    <lineage>
        <taxon>Bacteria</taxon>
        <taxon>Bacillati</taxon>
        <taxon>Bacillota</taxon>
        <taxon>Clostridia</taxon>
        <taxon>Eubacteriales</taxon>
        <taxon>Aristaeellaceae</taxon>
        <taxon>Aristaeella</taxon>
    </lineage>
</organism>
<protein>
    <submittedName>
        <fullName evidence="1">16S rRNA processing protein RimM</fullName>
    </submittedName>
</protein>
<sequence>MNDYLMIATVLKPQGVRGECKLRSYAADIDLFHTWKTLYIKKDETYTPVAVQTERIRDGFVYARLEGSDSADAAERFRGQDLYVDRAHATPVEEDANLIADLIGCEARDENGSVIGTLTDVLQYGTVDTWVFRAGRESLMAPALKSVFPEVDTEKKTILVIRDRLEEVAVRS</sequence>
<reference evidence="1" key="1">
    <citation type="submission" date="2017-04" db="EMBL/GenBank/DDBJ databases">
        <authorList>
            <person name="Varghese N."/>
            <person name="Submissions S."/>
        </authorList>
    </citation>
    <scope>NUCLEOTIDE SEQUENCE</scope>
    <source>
        <strain evidence="1">WTE2008</strain>
    </source>
</reference>
<keyword evidence="2" id="KW-1185">Reference proteome</keyword>
<evidence type="ECO:0000313" key="2">
    <source>
        <dbReference type="Proteomes" id="UP000192328"/>
    </source>
</evidence>
<comment type="caution">
    <text evidence="1">The sequence shown here is derived from an EMBL/GenBank/DDBJ whole genome shotgun (WGS) entry which is preliminary data.</text>
</comment>
<gene>
    <name evidence="1" type="ORF">SAMN06297397_0423</name>
</gene>
<evidence type="ECO:0000313" key="1">
    <source>
        <dbReference type="EMBL" id="SMC37978.1"/>
    </source>
</evidence>
<accession>A0AC61PI52</accession>
<dbReference type="Proteomes" id="UP000192328">
    <property type="component" value="Unassembled WGS sequence"/>
</dbReference>
<name>A0AC61PI52_9FIRM</name>
<proteinExistence type="predicted"/>
<dbReference type="EMBL" id="FWXZ01000001">
    <property type="protein sequence ID" value="SMC37978.1"/>
    <property type="molecule type" value="Genomic_DNA"/>
</dbReference>